<name>A0A5S4VT71_9BRAD</name>
<dbReference type="SUPFAM" id="SSF48371">
    <property type="entry name" value="ARM repeat"/>
    <property type="match status" value="1"/>
</dbReference>
<keyword evidence="3" id="KW-1185">Reference proteome</keyword>
<proteinExistence type="predicted"/>
<dbReference type="Gene3D" id="1.25.10.10">
    <property type="entry name" value="Leucine-rich Repeat Variant"/>
    <property type="match status" value="1"/>
</dbReference>
<dbReference type="Proteomes" id="UP000324853">
    <property type="component" value="Unassembled WGS sequence"/>
</dbReference>
<organism evidence="2 3">
    <name type="scientific">Bradyrhizobium cytisi</name>
    <dbReference type="NCBI Taxonomy" id="515489"/>
    <lineage>
        <taxon>Bacteria</taxon>
        <taxon>Pseudomonadati</taxon>
        <taxon>Pseudomonadota</taxon>
        <taxon>Alphaproteobacteria</taxon>
        <taxon>Hyphomicrobiales</taxon>
        <taxon>Nitrobacteraceae</taxon>
        <taxon>Bradyrhizobium</taxon>
    </lineage>
</organism>
<dbReference type="AlphaFoldDB" id="A0A5S4VT71"/>
<dbReference type="RefSeq" id="WP_148756687.1">
    <property type="nucleotide sequence ID" value="NZ_VSSR01000142.1"/>
</dbReference>
<gene>
    <name evidence="2" type="ORF">FXB38_41890</name>
</gene>
<dbReference type="InterPro" id="IPR016024">
    <property type="entry name" value="ARM-type_fold"/>
</dbReference>
<evidence type="ECO:0000313" key="3">
    <source>
        <dbReference type="Proteomes" id="UP000324853"/>
    </source>
</evidence>
<dbReference type="Pfam" id="PF05484">
    <property type="entry name" value="LRV_FeS"/>
    <property type="match status" value="1"/>
</dbReference>
<evidence type="ECO:0000313" key="2">
    <source>
        <dbReference type="EMBL" id="TYL70265.1"/>
    </source>
</evidence>
<comment type="caution">
    <text evidence="2">The sequence shown here is derived from an EMBL/GenBank/DDBJ whole genome shotgun (WGS) entry which is preliminary data.</text>
</comment>
<accession>A0A5S4VT71</accession>
<sequence length="250" mass="28849">MVGNIDKALDWEGNRLDCETCVHLALSETGGCRLKHACVNDRCPPSIERFFEWNPDLADGYLSHPHFEVRAIAAKSANVFLLPPLIYDPNEKVQWNAILRLPKRYALQLRKHPNPELRKQLATLFDGEELLPMASDEYYYVRLVVASRIEPLLLPRMVDDEEAEVRRVVARRIPDECLLRMINDRDASVRLEIARRLSVQLVSLLQHDPDWRIRHEVASRAPVTQIFSLVHDPHSLVREVVSSRIAGDRR</sequence>
<dbReference type="EMBL" id="VSSR01000142">
    <property type="protein sequence ID" value="TYL70265.1"/>
    <property type="molecule type" value="Genomic_DNA"/>
</dbReference>
<reference evidence="2 3" key="1">
    <citation type="submission" date="2019-08" db="EMBL/GenBank/DDBJ databases">
        <title>Bradyrhizobium hipponensis sp. nov., a rhizobium isolated from a Lupinus angustifolius root nodule in Tunisia.</title>
        <authorList>
            <person name="Off K."/>
            <person name="Rejili M."/>
            <person name="Mars M."/>
            <person name="Brachmann A."/>
            <person name="Marin M."/>
        </authorList>
    </citation>
    <scope>NUCLEOTIDE SEQUENCE [LARGE SCALE GENOMIC DNA]</scope>
    <source>
        <strain evidence="2 3">CTAW11</strain>
    </source>
</reference>
<dbReference type="InterPro" id="IPR011989">
    <property type="entry name" value="ARM-like"/>
</dbReference>
<dbReference type="OrthoDB" id="7548085at2"/>
<protein>
    <submittedName>
        <fullName evidence="2">LRV FeS4 cluster domain-containing protein</fullName>
    </submittedName>
</protein>
<feature type="domain" description="LRV FeS4 cluster" evidence="1">
    <location>
        <begin position="8"/>
        <end position="59"/>
    </location>
</feature>
<evidence type="ECO:0000259" key="1">
    <source>
        <dbReference type="Pfam" id="PF05484"/>
    </source>
</evidence>
<dbReference type="InterPro" id="IPR008665">
    <property type="entry name" value="LRV_FeS"/>
</dbReference>